<dbReference type="Gene3D" id="1.25.40.10">
    <property type="entry name" value="Tetratricopeptide repeat domain"/>
    <property type="match status" value="3"/>
</dbReference>
<dbReference type="AlphaFoldDB" id="A0A9P1GEU8"/>
<protein>
    <submittedName>
        <fullName evidence="3">Pentatricopeptide repeat-containing protein MRL1, chloroplastic (Protein MATURATION OF RBCL 1) (AtMRL1)</fullName>
    </submittedName>
</protein>
<keyword evidence="4" id="KW-1185">Reference proteome</keyword>
<sequence>MRSTICKVLGAAAWRRSQLLLGSVQPDLILYTTAINACEQHMQWPSAVTLLQACRDTLGIEDITATSVVATALGMDGQWQHAMHLFQGSGASLGDLTAQNIQLSACEKGKEWRTAMSAFHSFRLRRLTVTDRISSNALLSACGVREKWRQALNIFQSVMSSVQRSIVSYSALLNAFETASTWKKSQDVFVSLHQNHMKMNLICCNIAMSACERGDQWKAALLHLDSLDKAQLEGNVITEGSVLASGFEHRNGMAFSHAMFRNHAAEALEMGGMVLLEFLLRVLKQCSEPATASTRITSTNSALRRRFRFRHGSLRCLRLRGKAPGQGGARPALSTLRSRPDVVEQNSIISAQGRWSRWEDALQSFTQRRDATVVTYNALQSAARRGNQWTRALQILDQALASVKVDLLTWTSIIDLKEQRWHAALASLAEIRRSDLRLDSISQSAALTAMGSRWKKTWALYDEMSIKHLEQDLLCHLPLLQRWPQALELQILRKEAVDEHSKTVLLGATISSCAQGHRWIVSLQLLRSERLERLSVVAANAAIKACEKGDAWTWGLQLLQDFNVWHLVPDAISFNSASTSGAWRKSCELQQQMLQQGLRSNQFTESTLLHTLSTKAWRLAVNRFVETSKRSIRRNMVIYASSLKESTAWILALQSLQQLGQWMPGPLTTVTLTATTVTAAPWPRAVELLRWASGSKLEPDKAAWHSVSSWQQCLQLPRKLSQDSLMVTEETYSLAISACEDRHWRTALIFFRDAVSENTVDLDMTPGSPRSRPRCFLLTKEATHMLVGGDWNIWIIFPYIGNVILPTDELHYFQRGWLKPPTRYAGKSFQPTSIDSRKTRK</sequence>
<dbReference type="EMBL" id="CAMXCT030004813">
    <property type="protein sequence ID" value="CAL4797765.1"/>
    <property type="molecule type" value="Genomic_DNA"/>
</dbReference>
<gene>
    <name evidence="2" type="ORF">C1SCF055_LOCUS35723</name>
</gene>
<proteinExistence type="predicted"/>
<name>A0A9P1GEU8_9DINO</name>
<reference evidence="2" key="1">
    <citation type="submission" date="2022-10" db="EMBL/GenBank/DDBJ databases">
        <authorList>
            <person name="Chen Y."/>
            <person name="Dougan E. K."/>
            <person name="Chan C."/>
            <person name="Rhodes N."/>
            <person name="Thang M."/>
        </authorList>
    </citation>
    <scope>NUCLEOTIDE SEQUENCE</scope>
</reference>
<dbReference type="PANTHER" id="PTHR47447">
    <property type="entry name" value="OS03G0856100 PROTEIN"/>
    <property type="match status" value="1"/>
</dbReference>
<evidence type="ECO:0000256" key="1">
    <source>
        <dbReference type="ARBA" id="ARBA00022737"/>
    </source>
</evidence>
<dbReference type="EMBL" id="CAMXCT020004813">
    <property type="protein sequence ID" value="CAL1163828.1"/>
    <property type="molecule type" value="Genomic_DNA"/>
</dbReference>
<comment type="caution">
    <text evidence="2">The sequence shown here is derived from an EMBL/GenBank/DDBJ whole genome shotgun (WGS) entry which is preliminary data.</text>
</comment>
<evidence type="ECO:0000313" key="4">
    <source>
        <dbReference type="Proteomes" id="UP001152797"/>
    </source>
</evidence>
<keyword evidence="1" id="KW-0677">Repeat</keyword>
<evidence type="ECO:0000313" key="2">
    <source>
        <dbReference type="EMBL" id="CAI4010453.1"/>
    </source>
</evidence>
<dbReference type="PANTHER" id="PTHR47447:SF17">
    <property type="entry name" value="OS12G0638900 PROTEIN"/>
    <property type="match status" value="1"/>
</dbReference>
<evidence type="ECO:0000313" key="3">
    <source>
        <dbReference type="EMBL" id="CAL4797765.1"/>
    </source>
</evidence>
<dbReference type="Proteomes" id="UP001152797">
    <property type="component" value="Unassembled WGS sequence"/>
</dbReference>
<reference evidence="3 4" key="2">
    <citation type="submission" date="2024-05" db="EMBL/GenBank/DDBJ databases">
        <authorList>
            <person name="Chen Y."/>
            <person name="Shah S."/>
            <person name="Dougan E. K."/>
            <person name="Thang M."/>
            <person name="Chan C."/>
        </authorList>
    </citation>
    <scope>NUCLEOTIDE SEQUENCE [LARGE SCALE GENOMIC DNA]</scope>
</reference>
<accession>A0A9P1GEU8</accession>
<dbReference type="InterPro" id="IPR011990">
    <property type="entry name" value="TPR-like_helical_dom_sf"/>
</dbReference>
<organism evidence="2">
    <name type="scientific">Cladocopium goreaui</name>
    <dbReference type="NCBI Taxonomy" id="2562237"/>
    <lineage>
        <taxon>Eukaryota</taxon>
        <taxon>Sar</taxon>
        <taxon>Alveolata</taxon>
        <taxon>Dinophyceae</taxon>
        <taxon>Suessiales</taxon>
        <taxon>Symbiodiniaceae</taxon>
        <taxon>Cladocopium</taxon>
    </lineage>
</organism>
<dbReference type="EMBL" id="CAMXCT010004813">
    <property type="protein sequence ID" value="CAI4010453.1"/>
    <property type="molecule type" value="Genomic_DNA"/>
</dbReference>